<reference evidence="2 3" key="1">
    <citation type="submission" date="2017-09" db="EMBL/GenBank/DDBJ databases">
        <title>Depth-based differentiation of microbial function through sediment-hosted aquifers and enrichment of novel symbionts in the deep terrestrial subsurface.</title>
        <authorList>
            <person name="Probst A.J."/>
            <person name="Ladd B."/>
            <person name="Jarett J.K."/>
            <person name="Geller-Mcgrath D.E."/>
            <person name="Sieber C.M."/>
            <person name="Emerson J.B."/>
            <person name="Anantharaman K."/>
            <person name="Thomas B.C."/>
            <person name="Malmstrom R."/>
            <person name="Stieglmeier M."/>
            <person name="Klingl A."/>
            <person name="Woyke T."/>
            <person name="Ryan C.M."/>
            <person name="Banfield J.F."/>
        </authorList>
    </citation>
    <scope>NUCLEOTIDE SEQUENCE [LARGE SCALE GENOMIC DNA]</scope>
    <source>
        <strain evidence="2">CG08_land_8_20_14_0_20_45_16</strain>
    </source>
</reference>
<comment type="caution">
    <text evidence="2">The sequence shown here is derived from an EMBL/GenBank/DDBJ whole genome shotgun (WGS) entry which is preliminary data.</text>
</comment>
<dbReference type="InterPro" id="IPR025639">
    <property type="entry name" value="DruA"/>
</dbReference>
<dbReference type="InterPro" id="IPR047647">
    <property type="entry name" value="ISAs1_transpos"/>
</dbReference>
<dbReference type="PANTHER" id="PTHR30298:SF0">
    <property type="entry name" value="PROTEIN YBFL-RELATED"/>
    <property type="match status" value="1"/>
</dbReference>
<dbReference type="NCBIfam" id="NF033564">
    <property type="entry name" value="transpos_ISAs1"/>
    <property type="match status" value="1"/>
</dbReference>
<protein>
    <submittedName>
        <fullName evidence="2">ISAs1 family transposase</fullName>
    </submittedName>
</protein>
<sequence>MVQFFYSNSCLDGLEVRLIRPDEISEWEKMMDEHHYLGYRGLVGRHLRYVATQQGQWVALLVWADAAFRCRARDQWIGWHPQLQLKRLKYVVNNARFLILPEHHVRNLASKVLSLNLKRLSEDWFLVYGHPIVLAETFVDPSLFLGTCYRAQGWLHLGSTRGFGKKAGKYFQHGSKKLIFVKPLVKRFVQILSDPLCLDETLSSQPAMMNLNAVTEKQADSLIDAFRKIPDPRSPKGRQHPLVGILCLAVCATLSGAKTFLAIGDFAKNSSQTTLKRLWCRRNPKQGRFVPPCESTIRETLNKLDPQRVDDALNAWLLNFARQNGSQKNAALAIDGKTLCGSRHHLEKPIHLFSALLHREGVVIAQQRVEDKTNEINAVVPLFSGMDISGRVVTADAMHTQKKTHDTSLNKNPRITL</sequence>
<dbReference type="InterPro" id="IPR032806">
    <property type="entry name" value="YbfD_N"/>
</dbReference>
<dbReference type="EMBL" id="PEYM01000064">
    <property type="protein sequence ID" value="PIS30056.1"/>
    <property type="molecule type" value="Genomic_DNA"/>
</dbReference>
<dbReference type="Proteomes" id="UP000231343">
    <property type="component" value="Unassembled WGS sequence"/>
</dbReference>
<accession>A0A2H0XYJ3</accession>
<proteinExistence type="predicted"/>
<feature type="domain" description="H repeat-associated protein N-terminal" evidence="1">
    <location>
        <begin position="224"/>
        <end position="317"/>
    </location>
</feature>
<gene>
    <name evidence="2" type="ORF">COT42_03715</name>
</gene>
<dbReference type="AlphaFoldDB" id="A0A2H0XYJ3"/>
<dbReference type="InterPro" id="IPR051698">
    <property type="entry name" value="Transposase_11-like"/>
</dbReference>
<evidence type="ECO:0000259" key="1">
    <source>
        <dbReference type="Pfam" id="PF13808"/>
    </source>
</evidence>
<dbReference type="Pfam" id="PF13808">
    <property type="entry name" value="DDE_Tnp_1_assoc"/>
    <property type="match status" value="1"/>
</dbReference>
<evidence type="ECO:0000313" key="3">
    <source>
        <dbReference type="Proteomes" id="UP000231343"/>
    </source>
</evidence>
<organism evidence="2 3">
    <name type="scientific">Candidatus Saganbacteria bacterium CG08_land_8_20_14_0_20_45_16</name>
    <dbReference type="NCBI Taxonomy" id="2014293"/>
    <lineage>
        <taxon>Bacteria</taxon>
        <taxon>Bacillati</taxon>
        <taxon>Saganbacteria</taxon>
    </lineage>
</organism>
<dbReference type="PANTHER" id="PTHR30298">
    <property type="entry name" value="H REPEAT-ASSOCIATED PREDICTED TRANSPOSASE"/>
    <property type="match status" value="1"/>
</dbReference>
<evidence type="ECO:0000313" key="2">
    <source>
        <dbReference type="EMBL" id="PIS30056.1"/>
    </source>
</evidence>
<name>A0A2H0XYJ3_UNCSA</name>
<dbReference type="Pfam" id="PF14236">
    <property type="entry name" value="DruA"/>
    <property type="match status" value="1"/>
</dbReference>